<sequence length="546" mass="61915">MLALLLQCITLYVVSWTLWRILRRLIIKTDLDNLPGPPPASFLKGNFGKVFNPDAWAFHKELAEHYGRVVRIDGFLGDKQVYLFDPKAVYHVVVKDQDVYEESASFLEANRLFFGEGLLATLGEQHRKQRKMLAPAFSIAHLRNMTPIFFDVAHKLRAGIAAKVASGPREIDMLRWMSRTALELIGRSGLGRSFDTLADDSDTHPYSVSVKQLIPTAFHFFFIRVYLLPTLVKIGTPKLRRFVVDMVAESFWTRLRKLRDIIDVVHDTSVEIFEEKKRALEAGDAAVTSDVEEGKDIISIMMKANMQASPEDRLPDKEVLGQMSTLTFAAMDTTSVALSRTLHMLATHPKVQEKLRQEILSARREGSDLSYDEVSTLPFLDAVCRETLRMYPPFPNILRTTRETVSMPLTTPIKGNDGREMHEVVIPKNTNIIISVLNCNRDPALWGPDSHEWKPERWLKPLPQVLTDAHIPGIYSHLMTFLGGGRACIGFKFSQLEMKVVLSVLLSNFRFSLSEKEILWQMTGIQTPTVKGQPMFPQLLLQVSLV</sequence>
<keyword evidence="9" id="KW-0560">Oxidoreductase</keyword>
<evidence type="ECO:0000313" key="15">
    <source>
        <dbReference type="Proteomes" id="UP001063166"/>
    </source>
</evidence>
<dbReference type="PANTHER" id="PTHR24305">
    <property type="entry name" value="CYTOCHROME P450"/>
    <property type="match status" value="1"/>
</dbReference>
<accession>A0A9P3PPG2</accession>
<keyword evidence="15" id="KW-1185">Reference proteome</keyword>
<keyword evidence="12" id="KW-0472">Membrane</keyword>
<evidence type="ECO:0000256" key="3">
    <source>
        <dbReference type="ARBA" id="ARBA00004721"/>
    </source>
</evidence>
<comment type="pathway">
    <text evidence="3">Secondary metabolite biosynthesis; terpenoid biosynthesis.</text>
</comment>
<keyword evidence="11" id="KW-0503">Monooxygenase</keyword>
<evidence type="ECO:0000256" key="8">
    <source>
        <dbReference type="ARBA" id="ARBA00022989"/>
    </source>
</evidence>
<dbReference type="InterPro" id="IPR050121">
    <property type="entry name" value="Cytochrome_P450_monoxygenase"/>
</dbReference>
<reference evidence="14" key="1">
    <citation type="submission" date="2022-07" db="EMBL/GenBank/DDBJ databases">
        <title>The genome of Lyophyllum shimeji provides insight into the initial evolution of ectomycorrhizal fungal genome.</title>
        <authorList>
            <person name="Kobayashi Y."/>
            <person name="Shibata T."/>
            <person name="Hirakawa H."/>
            <person name="Shigenobu S."/>
            <person name="Nishiyama T."/>
            <person name="Yamada A."/>
            <person name="Hasebe M."/>
            <person name="Kawaguchi M."/>
        </authorList>
    </citation>
    <scope>NUCLEOTIDE SEQUENCE</scope>
    <source>
        <strain evidence="14">AT787</strain>
    </source>
</reference>
<keyword evidence="10 13" id="KW-0408">Iron</keyword>
<dbReference type="GO" id="GO:0016705">
    <property type="term" value="F:oxidoreductase activity, acting on paired donors, with incorporation or reduction of molecular oxygen"/>
    <property type="evidence" value="ECO:0007669"/>
    <property type="project" value="InterPro"/>
</dbReference>
<dbReference type="EMBL" id="BRPK01000008">
    <property type="protein sequence ID" value="GLB40230.1"/>
    <property type="molecule type" value="Genomic_DNA"/>
</dbReference>
<dbReference type="PANTHER" id="PTHR24305:SF166">
    <property type="entry name" value="CYTOCHROME P450 12A4, MITOCHONDRIAL-RELATED"/>
    <property type="match status" value="1"/>
</dbReference>
<comment type="caution">
    <text evidence="14">The sequence shown here is derived from an EMBL/GenBank/DDBJ whole genome shotgun (WGS) entry which is preliminary data.</text>
</comment>
<keyword evidence="7 13" id="KW-0479">Metal-binding</keyword>
<dbReference type="Gene3D" id="1.10.630.10">
    <property type="entry name" value="Cytochrome P450"/>
    <property type="match status" value="1"/>
</dbReference>
<keyword evidence="5 13" id="KW-0349">Heme</keyword>
<dbReference type="InterPro" id="IPR036396">
    <property type="entry name" value="Cyt_P450_sf"/>
</dbReference>
<evidence type="ECO:0000313" key="14">
    <source>
        <dbReference type="EMBL" id="GLB40230.1"/>
    </source>
</evidence>
<gene>
    <name evidence="14" type="ORF">LshimejAT787_0801010</name>
</gene>
<evidence type="ECO:0000256" key="4">
    <source>
        <dbReference type="ARBA" id="ARBA00010617"/>
    </source>
</evidence>
<comment type="cofactor">
    <cofactor evidence="1 13">
        <name>heme</name>
        <dbReference type="ChEBI" id="CHEBI:30413"/>
    </cofactor>
</comment>
<evidence type="ECO:0000256" key="6">
    <source>
        <dbReference type="ARBA" id="ARBA00022692"/>
    </source>
</evidence>
<evidence type="ECO:0000256" key="13">
    <source>
        <dbReference type="PIRSR" id="PIRSR602401-1"/>
    </source>
</evidence>
<evidence type="ECO:0000256" key="2">
    <source>
        <dbReference type="ARBA" id="ARBA00004370"/>
    </source>
</evidence>
<dbReference type="InterPro" id="IPR002401">
    <property type="entry name" value="Cyt_P450_E_grp-I"/>
</dbReference>
<evidence type="ECO:0000256" key="10">
    <source>
        <dbReference type="ARBA" id="ARBA00023004"/>
    </source>
</evidence>
<feature type="binding site" description="axial binding residue" evidence="13">
    <location>
        <position position="488"/>
    </location>
    <ligand>
        <name>heme</name>
        <dbReference type="ChEBI" id="CHEBI:30413"/>
    </ligand>
    <ligandPart>
        <name>Fe</name>
        <dbReference type="ChEBI" id="CHEBI:18248"/>
    </ligandPart>
</feature>
<dbReference type="Pfam" id="PF00067">
    <property type="entry name" value="p450"/>
    <property type="match status" value="1"/>
</dbReference>
<evidence type="ECO:0000256" key="5">
    <source>
        <dbReference type="ARBA" id="ARBA00022617"/>
    </source>
</evidence>
<evidence type="ECO:0000256" key="12">
    <source>
        <dbReference type="ARBA" id="ARBA00023136"/>
    </source>
</evidence>
<dbReference type="GO" id="GO:0020037">
    <property type="term" value="F:heme binding"/>
    <property type="evidence" value="ECO:0007669"/>
    <property type="project" value="InterPro"/>
</dbReference>
<comment type="subcellular location">
    <subcellularLocation>
        <location evidence="2">Membrane</location>
    </subcellularLocation>
</comment>
<dbReference type="PRINTS" id="PR00385">
    <property type="entry name" value="P450"/>
</dbReference>
<dbReference type="GO" id="GO:0004497">
    <property type="term" value="F:monooxygenase activity"/>
    <property type="evidence" value="ECO:0007669"/>
    <property type="project" value="UniProtKB-KW"/>
</dbReference>
<evidence type="ECO:0000256" key="9">
    <source>
        <dbReference type="ARBA" id="ARBA00023002"/>
    </source>
</evidence>
<evidence type="ECO:0000256" key="1">
    <source>
        <dbReference type="ARBA" id="ARBA00001971"/>
    </source>
</evidence>
<protein>
    <submittedName>
        <fullName evidence="14">Cytochrome P450 family protein</fullName>
    </submittedName>
</protein>
<keyword evidence="8" id="KW-1133">Transmembrane helix</keyword>
<dbReference type="AlphaFoldDB" id="A0A9P3PPG2"/>
<dbReference type="InterPro" id="IPR001128">
    <property type="entry name" value="Cyt_P450"/>
</dbReference>
<evidence type="ECO:0000256" key="11">
    <source>
        <dbReference type="ARBA" id="ARBA00023033"/>
    </source>
</evidence>
<dbReference type="GO" id="GO:0016020">
    <property type="term" value="C:membrane"/>
    <property type="evidence" value="ECO:0007669"/>
    <property type="project" value="UniProtKB-SubCell"/>
</dbReference>
<proteinExistence type="inferred from homology"/>
<keyword evidence="6" id="KW-0812">Transmembrane</keyword>
<comment type="similarity">
    <text evidence="4">Belongs to the cytochrome P450 family.</text>
</comment>
<dbReference type="GO" id="GO:0005506">
    <property type="term" value="F:iron ion binding"/>
    <property type="evidence" value="ECO:0007669"/>
    <property type="project" value="InterPro"/>
</dbReference>
<evidence type="ECO:0000256" key="7">
    <source>
        <dbReference type="ARBA" id="ARBA00022723"/>
    </source>
</evidence>
<dbReference type="SUPFAM" id="SSF48264">
    <property type="entry name" value="Cytochrome P450"/>
    <property type="match status" value="1"/>
</dbReference>
<dbReference type="CDD" id="cd11069">
    <property type="entry name" value="CYP_FUM15-like"/>
    <property type="match status" value="1"/>
</dbReference>
<name>A0A9P3PPG2_LYOSH</name>
<dbReference type="PRINTS" id="PR00463">
    <property type="entry name" value="EP450I"/>
</dbReference>
<organism evidence="14 15">
    <name type="scientific">Lyophyllum shimeji</name>
    <name type="common">Hon-shimeji</name>
    <name type="synonym">Tricholoma shimeji</name>
    <dbReference type="NCBI Taxonomy" id="47721"/>
    <lineage>
        <taxon>Eukaryota</taxon>
        <taxon>Fungi</taxon>
        <taxon>Dikarya</taxon>
        <taxon>Basidiomycota</taxon>
        <taxon>Agaricomycotina</taxon>
        <taxon>Agaricomycetes</taxon>
        <taxon>Agaricomycetidae</taxon>
        <taxon>Agaricales</taxon>
        <taxon>Tricholomatineae</taxon>
        <taxon>Lyophyllaceae</taxon>
        <taxon>Lyophyllum</taxon>
    </lineage>
</organism>
<dbReference type="OrthoDB" id="1470350at2759"/>
<dbReference type="Proteomes" id="UP001063166">
    <property type="component" value="Unassembled WGS sequence"/>
</dbReference>